<dbReference type="PANTHER" id="PTHR12714">
    <property type="entry name" value="PROTEIN-S ISOPRENYLCYSTEINE O-METHYLTRANSFERASE"/>
    <property type="match status" value="1"/>
</dbReference>
<protein>
    <submittedName>
        <fullName evidence="6">Isoprenylcysteine carboxylmethyltransferase family protein</fullName>
    </submittedName>
</protein>
<feature type="transmembrane region" description="Helical" evidence="5">
    <location>
        <begin position="138"/>
        <end position="171"/>
    </location>
</feature>
<feature type="transmembrane region" description="Helical" evidence="5">
    <location>
        <begin position="7"/>
        <end position="29"/>
    </location>
</feature>
<keyword evidence="4 5" id="KW-0472">Membrane</keyword>
<organism evidence="6">
    <name type="scientific">Aerophobetes bacterium</name>
    <dbReference type="NCBI Taxonomy" id="2030807"/>
    <lineage>
        <taxon>Bacteria</taxon>
        <taxon>Candidatus Aerophobota</taxon>
    </lineage>
</organism>
<accession>A0A7C1RBQ7</accession>
<comment type="caution">
    <text evidence="6">The sequence shown here is derived from an EMBL/GenBank/DDBJ whole genome shotgun (WGS) entry which is preliminary data.</text>
</comment>
<keyword evidence="2 5" id="KW-0812">Transmembrane</keyword>
<dbReference type="AlphaFoldDB" id="A0A7C1RBQ7"/>
<proteinExistence type="predicted"/>
<feature type="transmembrane region" description="Helical" evidence="5">
    <location>
        <begin position="96"/>
        <end position="117"/>
    </location>
</feature>
<dbReference type="Gene3D" id="1.20.120.1630">
    <property type="match status" value="1"/>
</dbReference>
<dbReference type="EMBL" id="DRFT01000007">
    <property type="protein sequence ID" value="HDZ49605.1"/>
    <property type="molecule type" value="Genomic_DNA"/>
</dbReference>
<evidence type="ECO:0000256" key="4">
    <source>
        <dbReference type="ARBA" id="ARBA00023136"/>
    </source>
</evidence>
<feature type="transmembrane region" description="Helical" evidence="5">
    <location>
        <begin position="41"/>
        <end position="63"/>
    </location>
</feature>
<reference evidence="6" key="1">
    <citation type="journal article" date="2020" name="mSystems">
        <title>Genome- and Community-Level Interaction Insights into Carbon Utilization and Element Cycling Functions of Hydrothermarchaeota in Hydrothermal Sediment.</title>
        <authorList>
            <person name="Zhou Z."/>
            <person name="Liu Y."/>
            <person name="Xu W."/>
            <person name="Pan J."/>
            <person name="Luo Z.H."/>
            <person name="Li M."/>
        </authorList>
    </citation>
    <scope>NUCLEOTIDE SEQUENCE [LARGE SCALE GENOMIC DNA]</scope>
    <source>
        <strain evidence="6">HyVt-329</strain>
    </source>
</reference>
<dbReference type="GO" id="GO:0004671">
    <property type="term" value="F:protein C-terminal S-isoprenylcysteine carboxyl O-methyltransferase activity"/>
    <property type="evidence" value="ECO:0007669"/>
    <property type="project" value="InterPro"/>
</dbReference>
<name>A0A7C1RBQ7_UNCAE</name>
<dbReference type="Proteomes" id="UP000885667">
    <property type="component" value="Unassembled WGS sequence"/>
</dbReference>
<evidence type="ECO:0000256" key="5">
    <source>
        <dbReference type="SAM" id="Phobius"/>
    </source>
</evidence>
<gene>
    <name evidence="6" type="ORF">ENH69_00105</name>
</gene>
<dbReference type="GO" id="GO:0016020">
    <property type="term" value="C:membrane"/>
    <property type="evidence" value="ECO:0007669"/>
    <property type="project" value="UniProtKB-SubCell"/>
</dbReference>
<keyword evidence="3 5" id="KW-1133">Transmembrane helix</keyword>
<dbReference type="InterPro" id="IPR007269">
    <property type="entry name" value="ICMT_MeTrfase"/>
</dbReference>
<evidence type="ECO:0000313" key="6">
    <source>
        <dbReference type="EMBL" id="HDZ49605.1"/>
    </source>
</evidence>
<dbReference type="Pfam" id="PF04140">
    <property type="entry name" value="ICMT"/>
    <property type="match status" value="1"/>
</dbReference>
<evidence type="ECO:0000256" key="1">
    <source>
        <dbReference type="ARBA" id="ARBA00004141"/>
    </source>
</evidence>
<comment type="subcellular location">
    <subcellularLocation>
        <location evidence="1">Membrane</location>
        <topology evidence="1">Multi-pass membrane protein</topology>
    </subcellularLocation>
</comment>
<sequence length="212" mass="24275">MSDVYEYGVWGMTITSIVFFTLFALTFFFPRKKREWRTLGFFQAFVVALYTEMYGFPLTIYILSTFFGIKIPFIHIKGHLWATLLGLGDQGAILEMGIGVLVMYLGMGLVIIGWWKIHKVNGKLVVDGIYRIIRHPQYLGFILITTGMLIHWPTLPTLFMFPILLAAYLHLAKKEDKELLKQFNGGYLSYKQLTPAFLPLRIAHSAKKGLNG</sequence>
<dbReference type="PANTHER" id="PTHR12714:SF9">
    <property type="entry name" value="PROTEIN-S-ISOPRENYLCYSTEINE O-METHYLTRANSFERASE"/>
    <property type="match status" value="1"/>
</dbReference>
<evidence type="ECO:0000256" key="2">
    <source>
        <dbReference type="ARBA" id="ARBA00022692"/>
    </source>
</evidence>
<evidence type="ECO:0000256" key="3">
    <source>
        <dbReference type="ARBA" id="ARBA00022989"/>
    </source>
</evidence>